<dbReference type="STRING" id="7918.ENSLOCP00000009768"/>
<dbReference type="PANTHER" id="PTHR23343:SF4">
    <property type="entry name" value="ZONA PELLUCIDA SPERM-BINDING PROTEIN 2"/>
    <property type="match status" value="1"/>
</dbReference>
<evidence type="ECO:0000256" key="6">
    <source>
        <dbReference type="ARBA" id="ARBA00022692"/>
    </source>
</evidence>
<evidence type="ECO:0000313" key="15">
    <source>
        <dbReference type="Proteomes" id="UP000018468"/>
    </source>
</evidence>
<dbReference type="PRINTS" id="PR00023">
    <property type="entry name" value="ZPELLUCIDA"/>
</dbReference>
<keyword evidence="10" id="KW-0325">Glycoprotein</keyword>
<sequence length="611" mass="66740">GGVLCGDEGMTLYLPSEAREDGFGVHVIDKDYAEKCHYTLGDDGQYFYAAYKACEVKAENGSFSLAVQLNYTSEGAPAGETYMMVCEQPQSDNVPGIQVGATKCTQTGMEVPIMQTLPPLDEPSVASVWSVSIAGSWPMTLAAAMQKGYSFTNVRGNMIIGASFTADAIQVFGLGAPERRLYLARLTLIYTPGFRINILMICVPDPVTCDATSMNISVPKFSGTFLGMAIGTAWYTSSRAVPDISISTKGALQITVSRRLSVVGTKRCGPDGSGIQSFLPETSLSFNMGGKPVTMLLNPTCPCRNTTGGKESLLSQGLCSSRGKMNFEVLSTITVPPLDLSTVRLRDSSCGPTSSSAGRLVYSIPLLSCGTTLTVVGGKLIYENEVRSLLRDRTMGIITRDSEFKLTLRCYYNGSVDTSLGVNVNTKAPPLPVREQGNIVVVLLAYPDVQYSRPYGTRDYPILKYLQEPVYLEVQVLNRQDPNIKLALNDCWATASPDPSTAPRWDIIVDGCEYEEDNYKTVQHPMSRFPTVQFLNHYRRFEVKMFTFVSEGHQLTDSVYFHCSTLICASQRPDSALCSRSCPSGFQGRRRRGEALLWGDGNPASAPQRDF</sequence>
<dbReference type="Proteomes" id="UP000018468">
    <property type="component" value="Linkage group LG13"/>
</dbReference>
<dbReference type="AlphaFoldDB" id="W5MN09"/>
<dbReference type="GeneTree" id="ENSGT00940000160133"/>
<keyword evidence="8" id="KW-0472">Membrane</keyword>
<dbReference type="Pfam" id="PF23344">
    <property type="entry name" value="ZP-N"/>
    <property type="match status" value="1"/>
</dbReference>
<keyword evidence="15" id="KW-1185">Reference proteome</keyword>
<dbReference type="PANTHER" id="PTHR23343">
    <property type="entry name" value="ZONA PELLUCIDA SPERM-BINDING PROTEIN"/>
    <property type="match status" value="1"/>
</dbReference>
<dbReference type="Ensembl" id="ENSLOCT00000009779.1">
    <property type="protein sequence ID" value="ENSLOCP00000009768.1"/>
    <property type="gene ID" value="ENSLOCG00000008044.1"/>
</dbReference>
<name>W5MN09_LEPOC</name>
<dbReference type="GO" id="GO:0035805">
    <property type="term" value="C:egg coat"/>
    <property type="evidence" value="ECO:0000318"/>
    <property type="project" value="GO_Central"/>
</dbReference>
<dbReference type="InterPro" id="IPR048290">
    <property type="entry name" value="ZP_chr"/>
</dbReference>
<dbReference type="EMBL" id="AHAT01013677">
    <property type="status" value="NOT_ANNOTATED_CDS"/>
    <property type="molecule type" value="Genomic_DNA"/>
</dbReference>
<dbReference type="Pfam" id="PF23736">
    <property type="entry name" value="Ig_ZP2"/>
    <property type="match status" value="1"/>
</dbReference>
<dbReference type="GO" id="GO:0060468">
    <property type="term" value="P:prevention of polyspermy"/>
    <property type="evidence" value="ECO:0000318"/>
    <property type="project" value="GO_Central"/>
</dbReference>
<dbReference type="OMA" id="CDTIQAD"/>
<evidence type="ECO:0000256" key="9">
    <source>
        <dbReference type="ARBA" id="ARBA00023157"/>
    </source>
</evidence>
<feature type="domain" description="ZP" evidence="13">
    <location>
        <begin position="318"/>
        <end position="585"/>
    </location>
</feature>
<dbReference type="PROSITE" id="PS51034">
    <property type="entry name" value="ZP_2"/>
    <property type="match status" value="1"/>
</dbReference>
<evidence type="ECO:0000256" key="1">
    <source>
        <dbReference type="ARBA" id="ARBA00004251"/>
    </source>
</evidence>
<keyword evidence="3" id="KW-0964">Secreted</keyword>
<accession>W5MN09</accession>
<dbReference type="Gene3D" id="2.60.40.4100">
    <property type="entry name" value="Zona pellucida, ZP-C domain"/>
    <property type="match status" value="1"/>
</dbReference>
<dbReference type="GO" id="GO:0032190">
    <property type="term" value="F:acrosin binding"/>
    <property type="evidence" value="ECO:0000318"/>
    <property type="project" value="GO_Central"/>
</dbReference>
<keyword evidence="11" id="KW-0278">Fertilization</keyword>
<dbReference type="Bgee" id="ENSLOCG00000008044">
    <property type="expression patterns" value="Expressed in ovary and 6 other cell types or tissues"/>
</dbReference>
<dbReference type="InParanoid" id="W5MN09"/>
<keyword evidence="4" id="KW-0272">Extracellular matrix</keyword>
<dbReference type="HOGENOM" id="CLU_489968_0_0_1"/>
<dbReference type="Pfam" id="PF23740">
    <property type="entry name" value="Ig_ZP2_3rd"/>
    <property type="match status" value="1"/>
</dbReference>
<keyword evidence="7" id="KW-1133">Transmembrane helix</keyword>
<evidence type="ECO:0000256" key="11">
    <source>
        <dbReference type="ARBA" id="ARBA00023279"/>
    </source>
</evidence>
<dbReference type="InterPro" id="IPR055355">
    <property type="entry name" value="ZP-C"/>
</dbReference>
<evidence type="ECO:0000256" key="7">
    <source>
        <dbReference type="ARBA" id="ARBA00022989"/>
    </source>
</evidence>
<dbReference type="InterPro" id="IPR042235">
    <property type="entry name" value="ZP-C_dom"/>
</dbReference>
<evidence type="ECO:0000259" key="13">
    <source>
        <dbReference type="PROSITE" id="PS51034"/>
    </source>
</evidence>
<evidence type="ECO:0000256" key="8">
    <source>
        <dbReference type="ARBA" id="ARBA00023136"/>
    </source>
</evidence>
<dbReference type="Pfam" id="PF00100">
    <property type="entry name" value="Zona_pellucida"/>
    <property type="match status" value="1"/>
</dbReference>
<reference evidence="14" key="3">
    <citation type="submission" date="2025-09" db="UniProtKB">
        <authorList>
            <consortium name="Ensembl"/>
        </authorList>
    </citation>
    <scope>IDENTIFICATION</scope>
</reference>
<dbReference type="InterPro" id="IPR001507">
    <property type="entry name" value="ZP_dom"/>
</dbReference>
<evidence type="ECO:0000256" key="2">
    <source>
        <dbReference type="ARBA" id="ARBA00022475"/>
    </source>
</evidence>
<dbReference type="eggNOG" id="ENOG502QPI2">
    <property type="taxonomic scope" value="Eukaryota"/>
</dbReference>
<dbReference type="InterPro" id="IPR057638">
    <property type="entry name" value="Ig_ZP2_2nd"/>
</dbReference>
<dbReference type="GO" id="GO:0007339">
    <property type="term" value="P:binding of sperm to zona pellucida"/>
    <property type="evidence" value="ECO:0000318"/>
    <property type="project" value="GO_Central"/>
</dbReference>
<proteinExistence type="predicted"/>
<dbReference type="GO" id="GO:0035804">
    <property type="term" value="F:structural constituent of egg coat"/>
    <property type="evidence" value="ECO:0000318"/>
    <property type="project" value="GO_Central"/>
</dbReference>
<comment type="subcellular location">
    <subcellularLocation>
        <location evidence="1">Cell membrane</location>
        <topology evidence="1">Single-pass type I membrane protein</topology>
    </subcellularLocation>
    <subcellularLocation>
        <location evidence="12">Zona pellucida</location>
    </subcellularLocation>
</comment>
<dbReference type="InterPro" id="IPR051148">
    <property type="entry name" value="Zona_Pellucida_Domain_gp"/>
</dbReference>
<dbReference type="Gene3D" id="2.60.40.3210">
    <property type="entry name" value="Zona pellucida, ZP-N domain"/>
    <property type="match status" value="1"/>
</dbReference>
<evidence type="ECO:0000256" key="3">
    <source>
        <dbReference type="ARBA" id="ARBA00022525"/>
    </source>
</evidence>
<keyword evidence="9" id="KW-1015">Disulfide bond</keyword>
<dbReference type="SMART" id="SM00241">
    <property type="entry name" value="ZP"/>
    <property type="match status" value="1"/>
</dbReference>
<dbReference type="GO" id="GO:0005886">
    <property type="term" value="C:plasma membrane"/>
    <property type="evidence" value="ECO:0007669"/>
    <property type="project" value="UniProtKB-SubCell"/>
</dbReference>
<keyword evidence="2" id="KW-1003">Cell membrane</keyword>
<evidence type="ECO:0000256" key="4">
    <source>
        <dbReference type="ARBA" id="ARBA00022530"/>
    </source>
</evidence>
<evidence type="ECO:0000256" key="10">
    <source>
        <dbReference type="ARBA" id="ARBA00023180"/>
    </source>
</evidence>
<evidence type="ECO:0000256" key="5">
    <source>
        <dbReference type="ARBA" id="ARBA00022685"/>
    </source>
</evidence>
<keyword evidence="6" id="KW-0812">Transmembrane</keyword>
<dbReference type="InterPro" id="IPR057636">
    <property type="entry name" value="Ig_ZP2_3rd"/>
</dbReference>
<organism evidence="14 15">
    <name type="scientific">Lepisosteus oculatus</name>
    <name type="common">Spotted gar</name>
    <dbReference type="NCBI Taxonomy" id="7918"/>
    <lineage>
        <taxon>Eukaryota</taxon>
        <taxon>Metazoa</taxon>
        <taxon>Chordata</taxon>
        <taxon>Craniata</taxon>
        <taxon>Vertebrata</taxon>
        <taxon>Euteleostomi</taxon>
        <taxon>Actinopterygii</taxon>
        <taxon>Neopterygii</taxon>
        <taxon>Holostei</taxon>
        <taxon>Semionotiformes</taxon>
        <taxon>Lepisosteidae</taxon>
        <taxon>Lepisosteus</taxon>
    </lineage>
</organism>
<dbReference type="InterPro" id="IPR055356">
    <property type="entry name" value="ZP-N"/>
</dbReference>
<protein>
    <submittedName>
        <fullName evidence="14">Zona pellucida glycoprotein 2</fullName>
    </submittedName>
</protein>
<reference evidence="15" key="1">
    <citation type="submission" date="2011-12" db="EMBL/GenBank/DDBJ databases">
        <title>The Draft Genome of Lepisosteus oculatus.</title>
        <authorList>
            <consortium name="The Broad Institute Genome Assembly &amp; Analysis Group"/>
            <consortium name="Computational R&amp;D Group"/>
            <consortium name="and Sequencing Platform"/>
            <person name="Di Palma F."/>
            <person name="Alfoldi J."/>
            <person name="Johnson J."/>
            <person name="Berlin A."/>
            <person name="Gnerre S."/>
            <person name="Jaffe D."/>
            <person name="MacCallum I."/>
            <person name="Young S."/>
            <person name="Walker B.J."/>
            <person name="Lander E.S."/>
            <person name="Lindblad-Toh K."/>
        </authorList>
    </citation>
    <scope>NUCLEOTIDE SEQUENCE [LARGE SCALE GENOMIC DNA]</scope>
</reference>
<keyword evidence="5" id="KW-0165">Cleavage on pair of basic residues</keyword>
<evidence type="ECO:0000313" key="14">
    <source>
        <dbReference type="Ensembl" id="ENSLOCP00000009768.1"/>
    </source>
</evidence>
<evidence type="ECO:0000256" key="12">
    <source>
        <dbReference type="ARBA" id="ARBA00024183"/>
    </source>
</evidence>
<reference evidence="14" key="2">
    <citation type="submission" date="2025-08" db="UniProtKB">
        <authorList>
            <consortium name="Ensembl"/>
        </authorList>
    </citation>
    <scope>IDENTIFICATION</scope>
</reference>